<dbReference type="EMBL" id="JADBEO010000008">
    <property type="protein sequence ID" value="MDR4306016.1"/>
    <property type="molecule type" value="Genomic_DNA"/>
</dbReference>
<reference evidence="1" key="1">
    <citation type="submission" date="2020-10" db="EMBL/GenBank/DDBJ databases">
        <authorList>
            <person name="Abbas A."/>
            <person name="Razzaq R."/>
            <person name="Waqas M."/>
            <person name="Abbas N."/>
            <person name="Nielsen T.K."/>
            <person name="Hansen L.H."/>
            <person name="Hussain S."/>
            <person name="Shahid M."/>
        </authorList>
    </citation>
    <scope>NUCLEOTIDE SEQUENCE</scope>
    <source>
        <strain evidence="1">S14</strain>
    </source>
</reference>
<dbReference type="RefSeq" id="WP_309389509.1">
    <property type="nucleotide sequence ID" value="NZ_JADBEO010000008.1"/>
</dbReference>
<organism evidence="1 2">
    <name type="scientific">Chelatococcus sambhunathii</name>
    <dbReference type="NCBI Taxonomy" id="363953"/>
    <lineage>
        <taxon>Bacteria</taxon>
        <taxon>Pseudomonadati</taxon>
        <taxon>Pseudomonadota</taxon>
        <taxon>Alphaproteobacteria</taxon>
        <taxon>Hyphomicrobiales</taxon>
        <taxon>Chelatococcaceae</taxon>
        <taxon>Chelatococcus</taxon>
    </lineage>
</organism>
<sequence length="99" mass="10413">MCGLCGSFAHGHWSDGVASASATPAAERARRASVANAALAPYGLALKPWGTRYVLASRTGRQSVVDGFGNLWPAAERMLGRACDPLDEAVIARLERSGR</sequence>
<proteinExistence type="predicted"/>
<gene>
    <name evidence="1" type="ORF">IHQ68_05200</name>
</gene>
<evidence type="ECO:0000313" key="2">
    <source>
        <dbReference type="Proteomes" id="UP001181622"/>
    </source>
</evidence>
<accession>A0ABU1DD33</accession>
<evidence type="ECO:0000313" key="1">
    <source>
        <dbReference type="EMBL" id="MDR4306016.1"/>
    </source>
</evidence>
<protein>
    <submittedName>
        <fullName evidence="1">Uncharacterized protein</fullName>
    </submittedName>
</protein>
<dbReference type="Proteomes" id="UP001181622">
    <property type="component" value="Unassembled WGS sequence"/>
</dbReference>
<comment type="caution">
    <text evidence="1">The sequence shown here is derived from an EMBL/GenBank/DDBJ whole genome shotgun (WGS) entry which is preliminary data.</text>
</comment>
<name>A0ABU1DD33_9HYPH</name>
<keyword evidence="2" id="KW-1185">Reference proteome</keyword>